<evidence type="ECO:0000313" key="2">
    <source>
        <dbReference type="Proteomes" id="UP000319298"/>
    </source>
</evidence>
<accession>A0ABX5W940</accession>
<keyword evidence="2" id="KW-1185">Reference proteome</keyword>
<dbReference type="Proteomes" id="UP000319298">
    <property type="component" value="Chromosome"/>
</dbReference>
<dbReference type="EMBL" id="CP041090">
    <property type="protein sequence ID" value="QDF39523.1"/>
    <property type="molecule type" value="Genomic_DNA"/>
</dbReference>
<organism evidence="1 2">
    <name type="scientific">Bradyrhizobium symbiodeficiens</name>
    <dbReference type="NCBI Taxonomy" id="1404367"/>
    <lineage>
        <taxon>Bacteria</taxon>
        <taxon>Pseudomonadati</taxon>
        <taxon>Pseudomonadota</taxon>
        <taxon>Alphaproteobacteria</taxon>
        <taxon>Hyphomicrobiales</taxon>
        <taxon>Nitrobacteraceae</taxon>
        <taxon>Bradyrhizobium</taxon>
    </lineage>
</organism>
<gene>
    <name evidence="1" type="ORF">FJN17_19240</name>
</gene>
<sequence length="88" mass="9619">MSDAPPNGSHRAAGGATLDRRKICESIAVTGMNIGKWYDPISERWIVPREARAIAGYGRPSAEKVPEDHAEGEARRIWQLLVDCCAGE</sequence>
<dbReference type="RefSeq" id="WP_140480723.1">
    <property type="nucleotide sequence ID" value="NZ_CP029427.2"/>
</dbReference>
<reference evidence="2" key="1">
    <citation type="submission" date="2019-06" db="EMBL/GenBank/DDBJ databases">
        <title>Whole-Genome Sequence of Bradyrhizobium sp. 3 Strain 65S1MB.</title>
        <authorList>
            <person name="Bromfield E.S.P."/>
            <person name="Cloutier S."/>
            <person name="Nguyen H.D.T."/>
        </authorList>
    </citation>
    <scope>NUCLEOTIDE SEQUENCE [LARGE SCALE GENOMIC DNA]</scope>
    <source>
        <strain evidence="2">65S1MB</strain>
    </source>
</reference>
<evidence type="ECO:0000313" key="1">
    <source>
        <dbReference type="EMBL" id="QDF39523.1"/>
    </source>
</evidence>
<name>A0ABX5W940_9BRAD</name>
<reference evidence="1 2" key="2">
    <citation type="journal article" date="2020" name="Int. J. Syst. Evol. Microbiol.">
        <title>Description and complete genome sequences of Bradyrhizobium symbiodeficiens sp. nov., a non-symbiotic bacterium associated with legumes native to Canada.</title>
        <authorList>
            <person name="Bromfield E.S.P."/>
            <person name="Cloutier S."/>
            <person name="Nguyen H.D.T."/>
        </authorList>
    </citation>
    <scope>NUCLEOTIDE SEQUENCE [LARGE SCALE GENOMIC DNA]</scope>
    <source>
        <strain evidence="1 2">65S1MB</strain>
    </source>
</reference>
<proteinExistence type="predicted"/>
<protein>
    <submittedName>
        <fullName evidence="1">Uncharacterized protein</fullName>
    </submittedName>
</protein>